<dbReference type="SUPFAM" id="SSF56112">
    <property type="entry name" value="Protein kinase-like (PK-like)"/>
    <property type="match status" value="1"/>
</dbReference>
<dbReference type="STRING" id="1965070.A0A443QAX5"/>
<dbReference type="GO" id="GO:0006914">
    <property type="term" value="P:autophagy"/>
    <property type="evidence" value="ECO:0007669"/>
    <property type="project" value="UniProtKB-ARBA"/>
</dbReference>
<keyword evidence="2 3" id="KW-0067">ATP-binding</keyword>
<dbReference type="OrthoDB" id="541276at2759"/>
<dbReference type="AlphaFoldDB" id="A0A443QAX5"/>
<evidence type="ECO:0000256" key="1">
    <source>
        <dbReference type="ARBA" id="ARBA00022741"/>
    </source>
</evidence>
<dbReference type="InterPro" id="IPR017441">
    <property type="entry name" value="Protein_kinase_ATP_BS"/>
</dbReference>
<dbReference type="Proteomes" id="UP000285301">
    <property type="component" value="Unassembled WGS sequence"/>
</dbReference>
<evidence type="ECO:0000256" key="5">
    <source>
        <dbReference type="SAM" id="MobiDB-lite"/>
    </source>
</evidence>
<keyword evidence="4" id="KW-0808">Transferase</keyword>
<dbReference type="GO" id="GO:0005524">
    <property type="term" value="F:ATP binding"/>
    <property type="evidence" value="ECO:0007669"/>
    <property type="project" value="UniProtKB-UniRule"/>
</dbReference>
<dbReference type="PANTHER" id="PTHR24348">
    <property type="entry name" value="SERINE/THREONINE-PROTEIN KINASE UNC-51-RELATED"/>
    <property type="match status" value="1"/>
</dbReference>
<evidence type="ECO:0000256" key="2">
    <source>
        <dbReference type="ARBA" id="ARBA00022840"/>
    </source>
</evidence>
<dbReference type="GO" id="GO:0004674">
    <property type="term" value="F:protein serine/threonine kinase activity"/>
    <property type="evidence" value="ECO:0007669"/>
    <property type="project" value="UniProtKB-KW"/>
</dbReference>
<dbReference type="Gene3D" id="1.10.510.10">
    <property type="entry name" value="Transferase(Phosphotransferase) domain 1"/>
    <property type="match status" value="1"/>
</dbReference>
<evidence type="ECO:0000313" key="8">
    <source>
        <dbReference type="Proteomes" id="UP000285301"/>
    </source>
</evidence>
<evidence type="ECO:0000256" key="3">
    <source>
        <dbReference type="PROSITE-ProRule" id="PRU10141"/>
    </source>
</evidence>
<reference evidence="7 8" key="1">
    <citation type="journal article" date="2018" name="Gigascience">
        <title>Genomes of trombidid mites reveal novel predicted allergens and laterally-transferred genes associated with secondary metabolism.</title>
        <authorList>
            <person name="Dong X."/>
            <person name="Chaisiri K."/>
            <person name="Xia D."/>
            <person name="Armstrong S.D."/>
            <person name="Fang Y."/>
            <person name="Donnelly M.J."/>
            <person name="Kadowaki T."/>
            <person name="McGarry J.W."/>
            <person name="Darby A.C."/>
            <person name="Makepeace B.L."/>
        </authorList>
    </citation>
    <scope>NUCLEOTIDE SEQUENCE [LARGE SCALE GENOMIC DNA]</scope>
    <source>
        <strain evidence="7">UoL-WK</strain>
    </source>
</reference>
<sequence>MEDFREEEKDSRDKEKSSKKEKSLLNRPSLSPYEQGTAPLHEITSSDTIQGITQAQQQSTQHPADALCPPALRERGYSIINEIGGGAFSKVYRAKYKPMGEKEIAVKIIQLDKVSEQWKEKCLRTELKIIKKLQHPHIIKVWDIIKTRRNVFIFMDLAENDSVMSYMQRENRPCSESEARIWFSQISGAISYMHQRGIAHRDLKNENILLDRDMNAKLTDFGFACFTYDKESRQQIYSPTLCGTMAYIAPEVLNPPYDARVADMWSLGICLFEMLTFQKPFDERLPHRKLLNIQLKRNWNFPPEIESKIKDSVKDLVRKLLEPDTDQRLTAHAVLKHPWLLGR</sequence>
<dbReference type="GO" id="GO:0005737">
    <property type="term" value="C:cytoplasm"/>
    <property type="evidence" value="ECO:0007669"/>
    <property type="project" value="TreeGrafter"/>
</dbReference>
<keyword evidence="4" id="KW-0418">Kinase</keyword>
<comment type="similarity">
    <text evidence="4">Belongs to the protein kinase superfamily.</text>
</comment>
<gene>
    <name evidence="7" type="ORF">B4U79_09960</name>
</gene>
<dbReference type="InterPro" id="IPR011009">
    <property type="entry name" value="Kinase-like_dom_sf"/>
</dbReference>
<feature type="domain" description="Protein kinase" evidence="6">
    <location>
        <begin position="77"/>
        <end position="340"/>
    </location>
</feature>
<dbReference type="InterPro" id="IPR008271">
    <property type="entry name" value="Ser/Thr_kinase_AS"/>
</dbReference>
<dbReference type="SMART" id="SM00220">
    <property type="entry name" value="S_TKc"/>
    <property type="match status" value="1"/>
</dbReference>
<feature type="binding site" evidence="3">
    <location>
        <position position="107"/>
    </location>
    <ligand>
        <name>ATP</name>
        <dbReference type="ChEBI" id="CHEBI:30616"/>
    </ligand>
</feature>
<dbReference type="EMBL" id="NCKU01012205">
    <property type="protein sequence ID" value="RWS00154.1"/>
    <property type="molecule type" value="Genomic_DNA"/>
</dbReference>
<protein>
    <recommendedName>
        <fullName evidence="6">Protein kinase domain-containing protein</fullName>
    </recommendedName>
</protein>
<evidence type="ECO:0000313" key="7">
    <source>
        <dbReference type="EMBL" id="RWS00154.1"/>
    </source>
</evidence>
<keyword evidence="8" id="KW-1185">Reference proteome</keyword>
<comment type="caution">
    <text evidence="7">The sequence shown here is derived from an EMBL/GenBank/DDBJ whole genome shotgun (WGS) entry which is preliminary data.</text>
</comment>
<feature type="region of interest" description="Disordered" evidence="5">
    <location>
        <begin position="1"/>
        <end position="37"/>
    </location>
</feature>
<dbReference type="Pfam" id="PF00069">
    <property type="entry name" value="Pkinase"/>
    <property type="match status" value="1"/>
</dbReference>
<dbReference type="InterPro" id="IPR000719">
    <property type="entry name" value="Prot_kinase_dom"/>
</dbReference>
<name>A0A443QAX5_9ACAR</name>
<dbReference type="PROSITE" id="PS00108">
    <property type="entry name" value="PROTEIN_KINASE_ST"/>
    <property type="match status" value="1"/>
</dbReference>
<accession>A0A443QAX5</accession>
<keyword evidence="4" id="KW-0723">Serine/threonine-protein kinase</keyword>
<dbReference type="PROSITE" id="PS50011">
    <property type="entry name" value="PROTEIN_KINASE_DOM"/>
    <property type="match status" value="1"/>
</dbReference>
<organism evidence="7 8">
    <name type="scientific">Dinothrombium tinctorium</name>
    <dbReference type="NCBI Taxonomy" id="1965070"/>
    <lineage>
        <taxon>Eukaryota</taxon>
        <taxon>Metazoa</taxon>
        <taxon>Ecdysozoa</taxon>
        <taxon>Arthropoda</taxon>
        <taxon>Chelicerata</taxon>
        <taxon>Arachnida</taxon>
        <taxon>Acari</taxon>
        <taxon>Acariformes</taxon>
        <taxon>Trombidiformes</taxon>
        <taxon>Prostigmata</taxon>
        <taxon>Anystina</taxon>
        <taxon>Parasitengona</taxon>
        <taxon>Trombidioidea</taxon>
        <taxon>Trombidiidae</taxon>
        <taxon>Dinothrombium</taxon>
    </lineage>
</organism>
<keyword evidence="1 3" id="KW-0547">Nucleotide-binding</keyword>
<evidence type="ECO:0000256" key="4">
    <source>
        <dbReference type="RuleBase" id="RU000304"/>
    </source>
</evidence>
<dbReference type="GO" id="GO:0010506">
    <property type="term" value="P:regulation of autophagy"/>
    <property type="evidence" value="ECO:0007669"/>
    <property type="project" value="InterPro"/>
</dbReference>
<dbReference type="PANTHER" id="PTHR24348:SF68">
    <property type="entry name" value="SERINE_THREONINE-PROTEIN KINASE ATG1C"/>
    <property type="match status" value="1"/>
</dbReference>
<dbReference type="PROSITE" id="PS00107">
    <property type="entry name" value="PROTEIN_KINASE_ATP"/>
    <property type="match status" value="1"/>
</dbReference>
<evidence type="ECO:0000259" key="6">
    <source>
        <dbReference type="PROSITE" id="PS50011"/>
    </source>
</evidence>
<dbReference type="InterPro" id="IPR045269">
    <property type="entry name" value="Atg1-like"/>
</dbReference>
<dbReference type="FunFam" id="1.10.510.10:FF:000571">
    <property type="entry name" value="Maternal embryonic leucine zipper kinase"/>
    <property type="match status" value="1"/>
</dbReference>
<proteinExistence type="inferred from homology"/>
<feature type="compositionally biased region" description="Basic and acidic residues" evidence="5">
    <location>
        <begin position="1"/>
        <end position="24"/>
    </location>
</feature>